<evidence type="ECO:0000256" key="7">
    <source>
        <dbReference type="ARBA" id="ARBA00023033"/>
    </source>
</evidence>
<name>A0A1I0BQ40_9GAMM</name>
<dbReference type="InterPro" id="IPR002938">
    <property type="entry name" value="FAD-bd"/>
</dbReference>
<evidence type="ECO:0000256" key="6">
    <source>
        <dbReference type="ARBA" id="ARBA00023002"/>
    </source>
</evidence>
<dbReference type="GO" id="GO:0006744">
    <property type="term" value="P:ubiquinone biosynthetic process"/>
    <property type="evidence" value="ECO:0007669"/>
    <property type="project" value="UniProtKB-UniPathway"/>
</dbReference>
<keyword evidence="6" id="KW-0560">Oxidoreductase</keyword>
<organism evidence="10 11">
    <name type="scientific">Thorsellia anophelis DSM 18579</name>
    <dbReference type="NCBI Taxonomy" id="1123402"/>
    <lineage>
        <taxon>Bacteria</taxon>
        <taxon>Pseudomonadati</taxon>
        <taxon>Pseudomonadota</taxon>
        <taxon>Gammaproteobacteria</taxon>
        <taxon>Enterobacterales</taxon>
        <taxon>Thorselliaceae</taxon>
        <taxon>Thorsellia</taxon>
    </lineage>
</organism>
<comment type="subunit">
    <text evidence="8">Component of the Ubi complex metabolon, which regroups five ubiquinone biosynthesis proteins (UbiE, UbiF, UbiG, UbiH and UbiI) and two accessory factors (UbiK and the lipid-binding protein UbiJ).</text>
</comment>
<dbReference type="AlphaFoldDB" id="A0A1I0BQ40"/>
<dbReference type="STRING" id="1123402.SAMN02583745_01363"/>
<evidence type="ECO:0000256" key="8">
    <source>
        <dbReference type="ARBA" id="ARBA00065734"/>
    </source>
</evidence>
<dbReference type="FunFam" id="3.50.50.60:FF:000021">
    <property type="entry name" value="Ubiquinone biosynthesis monooxygenase COQ6"/>
    <property type="match status" value="1"/>
</dbReference>
<evidence type="ECO:0000259" key="9">
    <source>
        <dbReference type="Pfam" id="PF01494"/>
    </source>
</evidence>
<evidence type="ECO:0000256" key="2">
    <source>
        <dbReference type="ARBA" id="ARBA00004749"/>
    </source>
</evidence>
<evidence type="ECO:0000256" key="5">
    <source>
        <dbReference type="ARBA" id="ARBA00022827"/>
    </source>
</evidence>
<keyword evidence="11" id="KW-1185">Reference proteome</keyword>
<dbReference type="PANTHER" id="PTHR43876">
    <property type="entry name" value="UBIQUINONE BIOSYNTHESIS MONOOXYGENASE COQ6, MITOCHONDRIAL"/>
    <property type="match status" value="1"/>
</dbReference>
<dbReference type="SUPFAM" id="SSF51905">
    <property type="entry name" value="FAD/NAD(P)-binding domain"/>
    <property type="match status" value="1"/>
</dbReference>
<accession>A0A1I0BQ40</accession>
<proteinExistence type="inferred from homology"/>
<protein>
    <submittedName>
        <fullName evidence="10">2-octaprenyl-3-methyl-6-methoxy-1,4-benzoquinol hydroxylase</fullName>
    </submittedName>
</protein>
<feature type="domain" description="FAD-binding" evidence="9">
    <location>
        <begin position="20"/>
        <end position="360"/>
    </location>
</feature>
<evidence type="ECO:0000313" key="10">
    <source>
        <dbReference type="EMBL" id="SET09193.1"/>
    </source>
</evidence>
<dbReference type="PRINTS" id="PR00420">
    <property type="entry name" value="RNGMNOXGNASE"/>
</dbReference>
<dbReference type="InterPro" id="IPR036188">
    <property type="entry name" value="FAD/NAD-bd_sf"/>
</dbReference>
<comment type="cofactor">
    <cofactor evidence="1">
        <name>FAD</name>
        <dbReference type="ChEBI" id="CHEBI:57692"/>
    </cofactor>
</comment>
<evidence type="ECO:0000256" key="3">
    <source>
        <dbReference type="ARBA" id="ARBA00005349"/>
    </source>
</evidence>
<keyword evidence="7" id="KW-0503">Monooxygenase</keyword>
<dbReference type="GO" id="GO:0071949">
    <property type="term" value="F:FAD binding"/>
    <property type="evidence" value="ECO:0007669"/>
    <property type="project" value="InterPro"/>
</dbReference>
<dbReference type="Gene3D" id="3.50.50.60">
    <property type="entry name" value="FAD/NAD(P)-binding domain"/>
    <property type="match status" value="2"/>
</dbReference>
<evidence type="ECO:0000256" key="4">
    <source>
        <dbReference type="ARBA" id="ARBA00022630"/>
    </source>
</evidence>
<evidence type="ECO:0000256" key="1">
    <source>
        <dbReference type="ARBA" id="ARBA00001974"/>
    </source>
</evidence>
<dbReference type="RefSeq" id="WP_093318902.1">
    <property type="nucleotide sequence ID" value="NZ_FOHV01000008.1"/>
</dbReference>
<gene>
    <name evidence="10" type="ORF">SAMN02583745_01363</name>
</gene>
<dbReference type="GO" id="GO:0008682">
    <property type="term" value="F:3-demethoxyubiquinol 3-hydroxylase activity"/>
    <property type="evidence" value="ECO:0007669"/>
    <property type="project" value="TreeGrafter"/>
</dbReference>
<keyword evidence="5" id="KW-0274">FAD</keyword>
<dbReference type="Pfam" id="PF01494">
    <property type="entry name" value="FAD_binding_3"/>
    <property type="match status" value="1"/>
</dbReference>
<keyword evidence="4" id="KW-0285">Flavoprotein</keyword>
<dbReference type="InterPro" id="IPR010971">
    <property type="entry name" value="UbiH/COQ6"/>
</dbReference>
<dbReference type="Proteomes" id="UP000242642">
    <property type="component" value="Unassembled WGS sequence"/>
</dbReference>
<comment type="similarity">
    <text evidence="3">Belongs to the UbiH/COQ6 family.</text>
</comment>
<reference evidence="11" key="1">
    <citation type="submission" date="2016-10" db="EMBL/GenBank/DDBJ databases">
        <authorList>
            <person name="Varghese N."/>
            <person name="Submissions S."/>
        </authorList>
    </citation>
    <scope>NUCLEOTIDE SEQUENCE [LARGE SCALE GENOMIC DNA]</scope>
    <source>
        <strain evidence="11">DSM 18579</strain>
    </source>
</reference>
<dbReference type="PANTHER" id="PTHR43876:SF10">
    <property type="entry name" value="3-DEMETHOXYUBIQUINOL 3-HYDROXYLASE"/>
    <property type="match status" value="1"/>
</dbReference>
<dbReference type="EMBL" id="FOHV01000008">
    <property type="protein sequence ID" value="SET09193.1"/>
    <property type="molecule type" value="Genomic_DNA"/>
</dbReference>
<comment type="pathway">
    <text evidence="2">Cofactor biosynthesis; ubiquinone biosynthesis.</text>
</comment>
<dbReference type="GO" id="GO:0110142">
    <property type="term" value="C:ubiquinone biosynthesis complex"/>
    <property type="evidence" value="ECO:0007669"/>
    <property type="project" value="UniProtKB-ARBA"/>
</dbReference>
<dbReference type="InterPro" id="IPR051205">
    <property type="entry name" value="UbiH/COQ6_monooxygenase"/>
</dbReference>
<sequence length="417" mass="47081">MPDIILKQVHDAKIQPESDFDITIVGAGMIGLSLAIALANEGFNIAIIDKSFLTQDIYSTAEQPDIRVSSLSLGTKDFLAKIHVWEHLEKQRYTPYSKLSTWDAHLPAVNFDSANLGYQQLGFMVENSILQSTLISLVKQKINITFFEGASVTKISSIDENEVQTIEFDCANSQKKSIYSKLIVGADGAQSSIRRLANIGTIGWQYNQSCMLITVKTNSLEKDITWQQFTPSGPKAYLPLHDNWASLIWYDDKVKIKQLMSLSDEQLTNEIKLAFPARIGEIEVIDKAMFPLTRMHAKTYWKPRIALVGDAAHTINPLAGQGANLGFKDIEYLSNLIVTSHNSGKNWYSNEVLSKYNSKRIKDNLLMQSAMDAIYFSFSNKNRPIKLLRNFLFMAVEHNNLIKNFILKYAIGLKQER</sequence>
<dbReference type="OrthoDB" id="9769565at2"/>
<dbReference type="UniPathway" id="UPA00232"/>
<dbReference type="NCBIfam" id="TIGR01988">
    <property type="entry name" value="Ubi-OHases"/>
    <property type="match status" value="1"/>
</dbReference>
<evidence type="ECO:0000313" key="11">
    <source>
        <dbReference type="Proteomes" id="UP000242642"/>
    </source>
</evidence>